<dbReference type="EMBL" id="VRLW01000001">
    <property type="protein sequence ID" value="KAA1262143.1"/>
    <property type="molecule type" value="Genomic_DNA"/>
</dbReference>
<evidence type="ECO:0000256" key="1">
    <source>
        <dbReference type="SAM" id="SignalP"/>
    </source>
</evidence>
<keyword evidence="1" id="KW-0732">Signal</keyword>
<name>A0A5B1CRY6_9BACT</name>
<evidence type="ECO:0000313" key="2">
    <source>
        <dbReference type="EMBL" id="KAA1262143.1"/>
    </source>
</evidence>
<gene>
    <name evidence="2" type="ORF">LF1_47040</name>
</gene>
<accession>A0A5B1CRY6</accession>
<sequence precursor="true">MLRSIPVRVVCHGAACPICCVAMIFISPGIAWADENVCVEGNWTTLGGCGWPASVLIANCKMNTEKCKLTSKYRFPRIFNLQCSFCNLQCSTGSRITSPTAFSSAQASPRALCWTRTRGAMPTRLNDLETLHGVGCYRSAARWLVLIAPPTPRRPRPWRGRLRVGL</sequence>
<dbReference type="Proteomes" id="UP000322699">
    <property type="component" value="Unassembled WGS sequence"/>
</dbReference>
<feature type="chain" id="PRO_5022819727" evidence="1">
    <location>
        <begin position="34"/>
        <end position="166"/>
    </location>
</feature>
<evidence type="ECO:0000313" key="3">
    <source>
        <dbReference type="Proteomes" id="UP000322699"/>
    </source>
</evidence>
<dbReference type="AlphaFoldDB" id="A0A5B1CRY6"/>
<proteinExistence type="predicted"/>
<protein>
    <submittedName>
        <fullName evidence="2">Uncharacterized protein</fullName>
    </submittedName>
</protein>
<reference evidence="2 3" key="1">
    <citation type="submission" date="2019-08" db="EMBL/GenBank/DDBJ databases">
        <title>Deep-cultivation of Planctomycetes and their phenomic and genomic characterization uncovers novel biology.</title>
        <authorList>
            <person name="Wiegand S."/>
            <person name="Jogler M."/>
            <person name="Boedeker C."/>
            <person name="Pinto D."/>
            <person name="Vollmers J."/>
            <person name="Rivas-Marin E."/>
            <person name="Kohn T."/>
            <person name="Peeters S.H."/>
            <person name="Heuer A."/>
            <person name="Rast P."/>
            <person name="Oberbeckmann S."/>
            <person name="Bunk B."/>
            <person name="Jeske O."/>
            <person name="Meyerdierks A."/>
            <person name="Storesund J.E."/>
            <person name="Kallscheuer N."/>
            <person name="Luecker S."/>
            <person name="Lage O.M."/>
            <person name="Pohl T."/>
            <person name="Merkel B.J."/>
            <person name="Hornburger P."/>
            <person name="Mueller R.-W."/>
            <person name="Bruemmer F."/>
            <person name="Labrenz M."/>
            <person name="Spormann A.M."/>
            <person name="Op Den Camp H."/>
            <person name="Overmann J."/>
            <person name="Amann R."/>
            <person name="Jetten M.S.M."/>
            <person name="Mascher T."/>
            <person name="Medema M.H."/>
            <person name="Devos D.P."/>
            <person name="Kaster A.-K."/>
            <person name="Ovreas L."/>
            <person name="Rohde M."/>
            <person name="Galperin M.Y."/>
            <person name="Jogler C."/>
        </authorList>
    </citation>
    <scope>NUCLEOTIDE SEQUENCE [LARGE SCALE GENOMIC DNA]</scope>
    <source>
        <strain evidence="2 3">LF1</strain>
    </source>
</reference>
<feature type="signal peptide" evidence="1">
    <location>
        <begin position="1"/>
        <end position="33"/>
    </location>
</feature>
<comment type="caution">
    <text evidence="2">The sequence shown here is derived from an EMBL/GenBank/DDBJ whole genome shotgun (WGS) entry which is preliminary data.</text>
</comment>
<keyword evidence="3" id="KW-1185">Reference proteome</keyword>
<organism evidence="2 3">
    <name type="scientific">Rubripirellula obstinata</name>
    <dbReference type="NCBI Taxonomy" id="406547"/>
    <lineage>
        <taxon>Bacteria</taxon>
        <taxon>Pseudomonadati</taxon>
        <taxon>Planctomycetota</taxon>
        <taxon>Planctomycetia</taxon>
        <taxon>Pirellulales</taxon>
        <taxon>Pirellulaceae</taxon>
        <taxon>Rubripirellula</taxon>
    </lineage>
</organism>